<keyword evidence="8" id="KW-1185">Reference proteome</keyword>
<evidence type="ECO:0000313" key="8">
    <source>
        <dbReference type="Proteomes" id="UP000242146"/>
    </source>
</evidence>
<evidence type="ECO:0000256" key="3">
    <source>
        <dbReference type="ARBA" id="ARBA00022771"/>
    </source>
</evidence>
<dbReference type="STRING" id="101127.A0A1X2GXF2"/>
<dbReference type="GO" id="GO:0000978">
    <property type="term" value="F:RNA polymerase II cis-regulatory region sequence-specific DNA binding"/>
    <property type="evidence" value="ECO:0007669"/>
    <property type="project" value="TreeGrafter"/>
</dbReference>
<dbReference type="SUPFAM" id="SSF57667">
    <property type="entry name" value="beta-beta-alpha zinc fingers"/>
    <property type="match status" value="1"/>
</dbReference>
<feature type="domain" description="C2H2-type" evidence="6">
    <location>
        <begin position="2"/>
        <end position="29"/>
    </location>
</feature>
<evidence type="ECO:0000256" key="1">
    <source>
        <dbReference type="ARBA" id="ARBA00022723"/>
    </source>
</evidence>
<dbReference type="InterPro" id="IPR036236">
    <property type="entry name" value="Znf_C2H2_sf"/>
</dbReference>
<proteinExistence type="predicted"/>
<dbReference type="GO" id="GO:0000981">
    <property type="term" value="F:DNA-binding transcription factor activity, RNA polymerase II-specific"/>
    <property type="evidence" value="ECO:0007669"/>
    <property type="project" value="TreeGrafter"/>
</dbReference>
<dbReference type="EMBL" id="MCGT01000001">
    <property type="protein sequence ID" value="ORX62771.1"/>
    <property type="molecule type" value="Genomic_DNA"/>
</dbReference>
<feature type="domain" description="C2H2-type" evidence="6">
    <location>
        <begin position="30"/>
        <end position="56"/>
    </location>
</feature>
<feature type="non-terminal residue" evidence="7">
    <location>
        <position position="56"/>
    </location>
</feature>
<dbReference type="PANTHER" id="PTHR14003:SF19">
    <property type="entry name" value="YY2 TRANSCRIPTION FACTOR"/>
    <property type="match status" value="1"/>
</dbReference>
<keyword evidence="4" id="KW-0862">Zinc</keyword>
<dbReference type="Pfam" id="PF00096">
    <property type="entry name" value="zf-C2H2"/>
    <property type="match status" value="2"/>
</dbReference>
<evidence type="ECO:0000256" key="5">
    <source>
        <dbReference type="PROSITE-ProRule" id="PRU00042"/>
    </source>
</evidence>
<dbReference type="OrthoDB" id="6077919at2759"/>
<evidence type="ECO:0000256" key="4">
    <source>
        <dbReference type="ARBA" id="ARBA00022833"/>
    </source>
</evidence>
<evidence type="ECO:0000313" key="7">
    <source>
        <dbReference type="EMBL" id="ORX62771.1"/>
    </source>
</evidence>
<protein>
    <recommendedName>
        <fullName evidence="6">C2H2-type domain-containing protein</fullName>
    </recommendedName>
</protein>
<comment type="caution">
    <text evidence="7">The sequence shown here is derived from an EMBL/GenBank/DDBJ whole genome shotgun (WGS) entry which is preliminary data.</text>
</comment>
<dbReference type="Proteomes" id="UP000242146">
    <property type="component" value="Unassembled WGS sequence"/>
</dbReference>
<evidence type="ECO:0000259" key="6">
    <source>
        <dbReference type="PROSITE" id="PS50157"/>
    </source>
</evidence>
<keyword evidence="2" id="KW-0677">Repeat</keyword>
<dbReference type="InterPro" id="IPR013087">
    <property type="entry name" value="Znf_C2H2_type"/>
</dbReference>
<dbReference type="FunFam" id="3.30.160.60:FF:002343">
    <property type="entry name" value="Zinc finger protein 33A"/>
    <property type="match status" value="1"/>
</dbReference>
<evidence type="ECO:0000256" key="2">
    <source>
        <dbReference type="ARBA" id="ARBA00022737"/>
    </source>
</evidence>
<dbReference type="AlphaFoldDB" id="A0A1X2GXF2"/>
<dbReference type="PROSITE" id="PS50157">
    <property type="entry name" value="ZINC_FINGER_C2H2_2"/>
    <property type="match status" value="2"/>
</dbReference>
<organism evidence="7 8">
    <name type="scientific">Hesseltinella vesiculosa</name>
    <dbReference type="NCBI Taxonomy" id="101127"/>
    <lineage>
        <taxon>Eukaryota</taxon>
        <taxon>Fungi</taxon>
        <taxon>Fungi incertae sedis</taxon>
        <taxon>Mucoromycota</taxon>
        <taxon>Mucoromycotina</taxon>
        <taxon>Mucoromycetes</taxon>
        <taxon>Mucorales</taxon>
        <taxon>Cunninghamellaceae</taxon>
        <taxon>Hesseltinella</taxon>
    </lineage>
</organism>
<dbReference type="GO" id="GO:0008270">
    <property type="term" value="F:zinc ion binding"/>
    <property type="evidence" value="ECO:0007669"/>
    <property type="project" value="UniProtKB-KW"/>
</dbReference>
<reference evidence="7 8" key="1">
    <citation type="submission" date="2016-07" db="EMBL/GenBank/DDBJ databases">
        <title>Pervasive Adenine N6-methylation of Active Genes in Fungi.</title>
        <authorList>
            <consortium name="DOE Joint Genome Institute"/>
            <person name="Mondo S.J."/>
            <person name="Dannebaum R.O."/>
            <person name="Kuo R.C."/>
            <person name="Labutti K."/>
            <person name="Haridas S."/>
            <person name="Kuo A."/>
            <person name="Salamov A."/>
            <person name="Ahrendt S.R."/>
            <person name="Lipzen A."/>
            <person name="Sullivan W."/>
            <person name="Andreopoulos W.B."/>
            <person name="Clum A."/>
            <person name="Lindquist E."/>
            <person name="Daum C."/>
            <person name="Ramamoorthy G.K."/>
            <person name="Gryganskyi A."/>
            <person name="Culley D."/>
            <person name="Magnuson J.K."/>
            <person name="James T.Y."/>
            <person name="O'Malley M.A."/>
            <person name="Stajich J.E."/>
            <person name="Spatafora J.W."/>
            <person name="Visel A."/>
            <person name="Grigoriev I.V."/>
        </authorList>
    </citation>
    <scope>NUCLEOTIDE SEQUENCE [LARGE SCALE GENOMIC DNA]</scope>
    <source>
        <strain evidence="7 8">NRRL 3301</strain>
    </source>
</reference>
<dbReference type="FunFam" id="3.30.160.60:FF:000184">
    <property type="entry name" value="Zinc finger protein 333"/>
    <property type="match status" value="1"/>
</dbReference>
<dbReference type="PANTHER" id="PTHR14003">
    <property type="entry name" value="TRANSCRIPTIONAL REPRESSOR PROTEIN YY"/>
    <property type="match status" value="1"/>
</dbReference>
<dbReference type="SMART" id="SM00355">
    <property type="entry name" value="ZnF_C2H2"/>
    <property type="match status" value="2"/>
</dbReference>
<dbReference type="GO" id="GO:0000785">
    <property type="term" value="C:chromatin"/>
    <property type="evidence" value="ECO:0007669"/>
    <property type="project" value="TreeGrafter"/>
</dbReference>
<dbReference type="GO" id="GO:0005667">
    <property type="term" value="C:transcription regulator complex"/>
    <property type="evidence" value="ECO:0007669"/>
    <property type="project" value="TreeGrafter"/>
</dbReference>
<feature type="non-terminal residue" evidence="7">
    <location>
        <position position="1"/>
    </location>
</feature>
<name>A0A1X2GXF2_9FUNG</name>
<keyword evidence="1" id="KW-0479">Metal-binding</keyword>
<sequence length="56" mass="6619">RYACKVCRKAFNRPSSLRLHMTTHTGEKPYSCIWPGCNRSFSVPSNARRHQRRHMT</sequence>
<dbReference type="PROSITE" id="PS00028">
    <property type="entry name" value="ZINC_FINGER_C2H2_1"/>
    <property type="match status" value="2"/>
</dbReference>
<accession>A0A1X2GXF2</accession>
<dbReference type="GO" id="GO:0031519">
    <property type="term" value="C:PcG protein complex"/>
    <property type="evidence" value="ECO:0007669"/>
    <property type="project" value="TreeGrafter"/>
</dbReference>
<keyword evidence="3 5" id="KW-0863">Zinc-finger</keyword>
<dbReference type="Gene3D" id="3.30.160.60">
    <property type="entry name" value="Classic Zinc Finger"/>
    <property type="match status" value="2"/>
</dbReference>
<gene>
    <name evidence="7" type="ORF">DM01DRAFT_1259072</name>
</gene>